<dbReference type="RefSeq" id="WP_094516840.1">
    <property type="nucleotide sequence ID" value="NZ_NGNV01000062.1"/>
</dbReference>
<keyword evidence="2" id="KW-0067">ATP-binding</keyword>
<evidence type="ECO:0000259" key="3">
    <source>
        <dbReference type="PROSITE" id="PS50893"/>
    </source>
</evidence>
<dbReference type="GO" id="GO:0016887">
    <property type="term" value="F:ATP hydrolysis activity"/>
    <property type="evidence" value="ECO:0007669"/>
    <property type="project" value="InterPro"/>
</dbReference>
<dbReference type="InterPro" id="IPR003593">
    <property type="entry name" value="AAA+_ATPase"/>
</dbReference>
<dbReference type="InterPro" id="IPR019895">
    <property type="entry name" value="L_ocin_972_ABC"/>
</dbReference>
<sequence>MLSAIQISKKFKDRIILNETSCEFEKGKSYAIIGRSGAGKTTFLNILGGLEQPDSGKICISRKEVNEKNIDKLRRDTLGYIFQNFGLIDNDSVKSNLSVGIKHKKISESQKIKLMHEVLEQLDLKYLDLERKVYTLSGGEQQRIALARIILKQPQIIFADEPTGSLDPDNASLILKHLLADFSKQAIILIATHDPKVWNACDYVVKLNNQTIQFVKN</sequence>
<feature type="domain" description="ABC transporter" evidence="3">
    <location>
        <begin position="2"/>
        <end position="215"/>
    </location>
</feature>
<dbReference type="GO" id="GO:0005524">
    <property type="term" value="F:ATP binding"/>
    <property type="evidence" value="ECO:0007669"/>
    <property type="project" value="UniProtKB-KW"/>
</dbReference>
<dbReference type="AlphaFoldDB" id="A0A256LJF4"/>
<keyword evidence="5" id="KW-0132">Cell division</keyword>
<dbReference type="Proteomes" id="UP000215828">
    <property type="component" value="Unassembled WGS sequence"/>
</dbReference>
<organism evidence="5 6">
    <name type="scientific">Lactobacillus taiwanensis</name>
    <dbReference type="NCBI Taxonomy" id="508451"/>
    <lineage>
        <taxon>Bacteria</taxon>
        <taxon>Bacillati</taxon>
        <taxon>Bacillota</taxon>
        <taxon>Bacilli</taxon>
        <taxon>Lactobacillales</taxon>
        <taxon>Lactobacillaceae</taxon>
        <taxon>Lactobacillus</taxon>
    </lineage>
</organism>
<dbReference type="InterPro" id="IPR017871">
    <property type="entry name" value="ABC_transporter-like_CS"/>
</dbReference>
<dbReference type="EMBL" id="NGNV01000062">
    <property type="protein sequence ID" value="OYR87029.1"/>
    <property type="molecule type" value="Genomic_DNA"/>
</dbReference>
<dbReference type="EMBL" id="NGNX01000004">
    <property type="protein sequence ID" value="OYR93146.1"/>
    <property type="molecule type" value="Genomic_DNA"/>
</dbReference>
<dbReference type="PROSITE" id="PS00211">
    <property type="entry name" value="ABC_TRANSPORTER_1"/>
    <property type="match status" value="1"/>
</dbReference>
<name>A0A256LJF4_9LACO</name>
<keyword evidence="5" id="KW-0131">Cell cycle</keyword>
<dbReference type="PANTHER" id="PTHR42798:SF4">
    <property type="entry name" value="ABC TRANSPORTER DOMAIN-CONTAINING PROTEIN"/>
    <property type="match status" value="1"/>
</dbReference>
<evidence type="ECO:0000256" key="2">
    <source>
        <dbReference type="ARBA" id="ARBA00022840"/>
    </source>
</evidence>
<dbReference type="SUPFAM" id="SSF52540">
    <property type="entry name" value="P-loop containing nucleoside triphosphate hydrolases"/>
    <property type="match status" value="1"/>
</dbReference>
<dbReference type="Pfam" id="PF00005">
    <property type="entry name" value="ABC_tran"/>
    <property type="match status" value="1"/>
</dbReference>
<dbReference type="SMART" id="SM00382">
    <property type="entry name" value="AAA"/>
    <property type="match status" value="1"/>
</dbReference>
<protein>
    <submittedName>
        <fullName evidence="5">Cell division protein FtsE</fullName>
    </submittedName>
</protein>
<reference evidence="4 7" key="2">
    <citation type="submission" date="2017-05" db="EMBL/GenBank/DDBJ databases">
        <authorList>
            <person name="Lin X.B."/>
            <person name="Stothard P."/>
            <person name="Tasseva G."/>
            <person name="Walter J."/>
        </authorList>
    </citation>
    <scope>NUCLEOTIDE SEQUENCE [LARGE SCALE GENOMIC DNA]</scope>
    <source>
        <strain evidence="4 7">609u</strain>
    </source>
</reference>
<reference evidence="6 7" key="3">
    <citation type="submission" date="2017-09" db="EMBL/GenBank/DDBJ databases">
        <title>Tripartite evolution among Lactobacillus johnsonii, Lactobacillus taiwanensis, Lactobacillus reuteri and their rodent host.</title>
        <authorList>
            <person name="Wang T."/>
            <person name="Knowles S."/>
            <person name="Cheng C."/>
        </authorList>
    </citation>
    <scope>NUCLEOTIDE SEQUENCE [LARGE SCALE GENOMIC DNA]</scope>
    <source>
        <strain evidence="5 6">609q</strain>
        <strain evidence="4 7">609u</strain>
    </source>
</reference>
<dbReference type="GO" id="GO:0051301">
    <property type="term" value="P:cell division"/>
    <property type="evidence" value="ECO:0007669"/>
    <property type="project" value="UniProtKB-KW"/>
</dbReference>
<gene>
    <name evidence="4" type="ORF">CBF53_09970</name>
    <name evidence="5" type="ORF">CBF70_01775</name>
</gene>
<evidence type="ECO:0000313" key="6">
    <source>
        <dbReference type="Proteomes" id="UP000215828"/>
    </source>
</evidence>
<evidence type="ECO:0000313" key="5">
    <source>
        <dbReference type="EMBL" id="OYR93146.1"/>
    </source>
</evidence>
<dbReference type="PANTHER" id="PTHR42798">
    <property type="entry name" value="LIPOPROTEIN-RELEASING SYSTEM ATP-BINDING PROTEIN LOLD"/>
    <property type="match status" value="1"/>
</dbReference>
<comment type="caution">
    <text evidence="5">The sequence shown here is derived from an EMBL/GenBank/DDBJ whole genome shotgun (WGS) entry which is preliminary data.</text>
</comment>
<dbReference type="NCBIfam" id="TIGR03608">
    <property type="entry name" value="L_ocin_972_ABC"/>
    <property type="match status" value="1"/>
</dbReference>
<dbReference type="PROSITE" id="PS50893">
    <property type="entry name" value="ABC_TRANSPORTER_2"/>
    <property type="match status" value="1"/>
</dbReference>
<evidence type="ECO:0000313" key="7">
    <source>
        <dbReference type="Proteomes" id="UP000216316"/>
    </source>
</evidence>
<reference evidence="5 6" key="1">
    <citation type="submission" date="2017-04" db="EMBL/GenBank/DDBJ databases">
        <authorList>
            <person name="Afonso C.L."/>
            <person name="Miller P.J."/>
            <person name="Scott M.A."/>
            <person name="Spackman E."/>
            <person name="Goraichik I."/>
            <person name="Dimitrov K.M."/>
            <person name="Suarez D.L."/>
            <person name="Swayne D.E."/>
        </authorList>
    </citation>
    <scope>NUCLEOTIDE SEQUENCE [LARGE SCALE GENOMIC DNA]</scope>
    <source>
        <strain evidence="5 6">609q</strain>
    </source>
</reference>
<dbReference type="InterPro" id="IPR027417">
    <property type="entry name" value="P-loop_NTPase"/>
</dbReference>
<keyword evidence="7" id="KW-1185">Reference proteome</keyword>
<dbReference type="Proteomes" id="UP000216316">
    <property type="component" value="Unassembled WGS sequence"/>
</dbReference>
<evidence type="ECO:0000313" key="4">
    <source>
        <dbReference type="EMBL" id="OYR87029.1"/>
    </source>
</evidence>
<proteinExistence type="predicted"/>
<accession>A0A256LJF4</accession>
<keyword evidence="1" id="KW-0547">Nucleotide-binding</keyword>
<dbReference type="Gene3D" id="3.40.50.300">
    <property type="entry name" value="P-loop containing nucleotide triphosphate hydrolases"/>
    <property type="match status" value="1"/>
</dbReference>
<evidence type="ECO:0000256" key="1">
    <source>
        <dbReference type="ARBA" id="ARBA00022741"/>
    </source>
</evidence>
<dbReference type="InterPro" id="IPR003439">
    <property type="entry name" value="ABC_transporter-like_ATP-bd"/>
</dbReference>